<evidence type="ECO:0000256" key="1">
    <source>
        <dbReference type="ARBA" id="ARBA00023012"/>
    </source>
</evidence>
<proteinExistence type="predicted"/>
<dbReference type="Pfam" id="PF04397">
    <property type="entry name" value="LytTR"/>
    <property type="match status" value="1"/>
</dbReference>
<evidence type="ECO:0000313" key="6">
    <source>
        <dbReference type="Proteomes" id="UP000061457"/>
    </source>
</evidence>
<dbReference type="KEGG" id="pphe:PP2015_608"/>
<dbReference type="STRING" id="161398.PP2015_608"/>
<gene>
    <name evidence="5" type="ORF">PP2015_608</name>
</gene>
<keyword evidence="3" id="KW-0472">Membrane</keyword>
<feature type="transmembrane region" description="Helical" evidence="3">
    <location>
        <begin position="26"/>
        <end position="45"/>
    </location>
</feature>
<dbReference type="GO" id="GO:0003677">
    <property type="term" value="F:DNA binding"/>
    <property type="evidence" value="ECO:0007669"/>
    <property type="project" value="InterPro"/>
</dbReference>
<dbReference type="EMBL" id="CP013187">
    <property type="protein sequence ID" value="ALO41128.1"/>
    <property type="molecule type" value="Genomic_DNA"/>
</dbReference>
<dbReference type="AlphaFoldDB" id="A0A0S2JYK5"/>
<dbReference type="PROSITE" id="PS50930">
    <property type="entry name" value="HTH_LYTTR"/>
    <property type="match status" value="1"/>
</dbReference>
<dbReference type="SMART" id="SM00850">
    <property type="entry name" value="LytTR"/>
    <property type="match status" value="1"/>
</dbReference>
<dbReference type="PATRIC" id="fig|161398.10.peg.619"/>
<keyword evidence="3" id="KW-0812">Transmembrane</keyword>
<dbReference type="OrthoDB" id="9781053at2"/>
<dbReference type="Proteomes" id="UP000061457">
    <property type="component" value="Chromosome I"/>
</dbReference>
<dbReference type="InterPro" id="IPR046947">
    <property type="entry name" value="LytR-like"/>
</dbReference>
<name>A0A0S2JYK5_9GAMM</name>
<feature type="transmembrane region" description="Helical" evidence="3">
    <location>
        <begin position="271"/>
        <end position="290"/>
    </location>
</feature>
<evidence type="ECO:0000313" key="5">
    <source>
        <dbReference type="EMBL" id="ALO41128.1"/>
    </source>
</evidence>
<dbReference type="SUPFAM" id="SSF49785">
    <property type="entry name" value="Galactose-binding domain-like"/>
    <property type="match status" value="1"/>
</dbReference>
<evidence type="ECO:0000259" key="4">
    <source>
        <dbReference type="PROSITE" id="PS50930"/>
    </source>
</evidence>
<feature type="domain" description="HTH LytTR-type" evidence="4">
    <location>
        <begin position="427"/>
        <end position="530"/>
    </location>
</feature>
<evidence type="ECO:0000256" key="2">
    <source>
        <dbReference type="SAM" id="Coils"/>
    </source>
</evidence>
<evidence type="ECO:0000256" key="3">
    <source>
        <dbReference type="SAM" id="Phobius"/>
    </source>
</evidence>
<keyword evidence="6" id="KW-1185">Reference proteome</keyword>
<feature type="transmembrane region" description="Helical" evidence="3">
    <location>
        <begin position="352"/>
        <end position="368"/>
    </location>
</feature>
<keyword evidence="2" id="KW-0175">Coiled coil</keyword>
<dbReference type="PANTHER" id="PTHR37299:SF1">
    <property type="entry name" value="STAGE 0 SPORULATION PROTEIN A HOMOLOG"/>
    <property type="match status" value="1"/>
</dbReference>
<keyword evidence="1" id="KW-0902">Two-component regulatory system</keyword>
<reference evidence="5 6" key="1">
    <citation type="submission" date="2015-11" db="EMBL/GenBank/DDBJ databases">
        <authorList>
            <person name="Zhang Y."/>
            <person name="Guo Z."/>
        </authorList>
    </citation>
    <scope>NUCLEOTIDE SEQUENCE [LARGE SCALE GENOMIC DNA]</scope>
    <source>
        <strain evidence="5 6">KCTC 12086</strain>
    </source>
</reference>
<keyword evidence="3" id="KW-1133">Transmembrane helix</keyword>
<dbReference type="InterPro" id="IPR008979">
    <property type="entry name" value="Galactose-bd-like_sf"/>
</dbReference>
<feature type="transmembrane region" description="Helical" evidence="3">
    <location>
        <begin position="302"/>
        <end position="319"/>
    </location>
</feature>
<dbReference type="PANTHER" id="PTHR37299">
    <property type="entry name" value="TRANSCRIPTIONAL REGULATOR-RELATED"/>
    <property type="match status" value="1"/>
</dbReference>
<sequence length="530" mass="60379">MQAVAFLLQKVVKIIRMSVRPFMNQTVININHICGCFLAIFTMIFSTQLAADEFNKYFIQEVRVCYDENEKISSKSFFLQNCKAMPLSEVKTGNKLTWIGTTFNLGDPEHIDKPVGLFFSAQAAAEFYFNGELIGRNGYPSLQAEEEQPGVMDFVTYIPKGLLKEHQNELVIKLSSHHKAFDISRSIPLAIVTYYDSPQDIVLHHYLPTLVPLGVLIIGLIFLSVLVWQDLSPRRGTFWLPILSLLVVLQLLTEVSRGLVAYEYPYHEVRLMVILLLGTLSGLSLLLYIIDGFVQNHRKACFLLSMLFTLVCIYLGNTIENKTVFAIQVPAGVSFLITAFQAFNRQENARKHASALFIFFIIIAVNPNQFLDLYFYYFVAALLLFFFVQHAIAYKHEQSQKQLAQQRAAQLQQALDEYSEQQTPSKIKLNLADKSEWISCENICFVKGARDYVEISLLDRRNVLHNETLTLMEEKLPATFLRIHRSYIVNKQLIQSLEKLPSGGGNLILSSGDTVPVSRRIMPKIRKQLG</sequence>
<organism evidence="5 6">
    <name type="scientific">Pseudoalteromonas phenolica</name>
    <dbReference type="NCBI Taxonomy" id="161398"/>
    <lineage>
        <taxon>Bacteria</taxon>
        <taxon>Pseudomonadati</taxon>
        <taxon>Pseudomonadota</taxon>
        <taxon>Gammaproteobacteria</taxon>
        <taxon>Alteromonadales</taxon>
        <taxon>Pseudoalteromonadaceae</taxon>
        <taxon>Pseudoalteromonas</taxon>
    </lineage>
</organism>
<feature type="coiled-coil region" evidence="2">
    <location>
        <begin position="394"/>
        <end position="421"/>
    </location>
</feature>
<protein>
    <submittedName>
        <fullName evidence="5">Response regulator receiver protein</fullName>
    </submittedName>
</protein>
<feature type="transmembrane region" description="Helical" evidence="3">
    <location>
        <begin position="325"/>
        <end position="343"/>
    </location>
</feature>
<accession>A0A0S2JYK5</accession>
<feature type="transmembrane region" description="Helical" evidence="3">
    <location>
        <begin position="206"/>
        <end position="226"/>
    </location>
</feature>
<feature type="transmembrane region" description="Helical" evidence="3">
    <location>
        <begin position="238"/>
        <end position="259"/>
    </location>
</feature>
<dbReference type="InterPro" id="IPR007492">
    <property type="entry name" value="LytTR_DNA-bd_dom"/>
</dbReference>
<dbReference type="GO" id="GO:0000156">
    <property type="term" value="F:phosphorelay response regulator activity"/>
    <property type="evidence" value="ECO:0007669"/>
    <property type="project" value="InterPro"/>
</dbReference>
<dbReference type="Gene3D" id="2.40.50.1020">
    <property type="entry name" value="LytTr DNA-binding domain"/>
    <property type="match status" value="1"/>
</dbReference>